<organism evidence="2 3">
    <name type="scientific">Candidatus Pseudobacter hemicellulosilyticus</name>
    <dbReference type="NCBI Taxonomy" id="3121375"/>
    <lineage>
        <taxon>Bacteria</taxon>
        <taxon>Pseudomonadati</taxon>
        <taxon>Bacteroidota</taxon>
        <taxon>Chitinophagia</taxon>
        <taxon>Chitinophagales</taxon>
        <taxon>Chitinophagaceae</taxon>
        <taxon>Pseudobacter</taxon>
    </lineage>
</organism>
<name>A0AAJ5WUU2_9BACT</name>
<protein>
    <submittedName>
        <fullName evidence="2">Uncharacterized protein</fullName>
    </submittedName>
</protein>
<accession>A0AAJ5WUU2</accession>
<dbReference type="EMBL" id="CP119311">
    <property type="protein sequence ID" value="WEK37561.1"/>
    <property type="molecule type" value="Genomic_DNA"/>
</dbReference>
<reference evidence="2" key="1">
    <citation type="submission" date="2023-03" db="EMBL/GenBank/DDBJ databases">
        <title>Andean soil-derived lignocellulolytic bacterial consortium as a source of novel taxa and putative plastic-active enzymes.</title>
        <authorList>
            <person name="Diaz-Garcia L."/>
            <person name="Chuvochina M."/>
            <person name="Feuerriegel G."/>
            <person name="Bunk B."/>
            <person name="Sproer C."/>
            <person name="Streit W.R."/>
            <person name="Rodriguez L.M."/>
            <person name="Overmann J."/>
            <person name="Jimenez D.J."/>
        </authorList>
    </citation>
    <scope>NUCLEOTIDE SEQUENCE</scope>
    <source>
        <strain evidence="2">MAG 7</strain>
    </source>
</reference>
<gene>
    <name evidence="2" type="ORF">P0Y53_08605</name>
</gene>
<keyword evidence="1" id="KW-0175">Coiled coil</keyword>
<dbReference type="AlphaFoldDB" id="A0AAJ5WUU2"/>
<evidence type="ECO:0000313" key="3">
    <source>
        <dbReference type="Proteomes" id="UP001220610"/>
    </source>
</evidence>
<evidence type="ECO:0000313" key="2">
    <source>
        <dbReference type="EMBL" id="WEK37561.1"/>
    </source>
</evidence>
<dbReference type="Proteomes" id="UP001220610">
    <property type="component" value="Chromosome"/>
</dbReference>
<sequence length="95" mass="11237">MAQAEQTWKRVNDKLQQVLQQYQQLQKDNERLRKELTALQDRDGLQARQVQELENKVAALKLATGQLEEADRKELEKKLHHYIREIDRCIALLGE</sequence>
<evidence type="ECO:0000256" key="1">
    <source>
        <dbReference type="SAM" id="Coils"/>
    </source>
</evidence>
<proteinExistence type="predicted"/>
<feature type="coiled-coil region" evidence="1">
    <location>
        <begin position="1"/>
        <end position="73"/>
    </location>
</feature>